<feature type="chain" id="PRO_5036455416" evidence="1">
    <location>
        <begin position="20"/>
        <end position="207"/>
    </location>
</feature>
<dbReference type="Proteomes" id="UP000887116">
    <property type="component" value="Unassembled WGS sequence"/>
</dbReference>
<dbReference type="EMBL" id="BMAO01035259">
    <property type="protein sequence ID" value="GFR02393.1"/>
    <property type="molecule type" value="Genomic_DNA"/>
</dbReference>
<dbReference type="Gene3D" id="1.10.274.60">
    <property type="entry name" value="Spidroin, repetitive domain"/>
    <property type="match status" value="1"/>
</dbReference>
<proteinExistence type="predicted"/>
<evidence type="ECO:0000313" key="2">
    <source>
        <dbReference type="EMBL" id="GFR02393.1"/>
    </source>
</evidence>
<reference evidence="2" key="1">
    <citation type="submission" date="2020-07" db="EMBL/GenBank/DDBJ databases">
        <title>Multicomponent nature underlies the extraordinary mechanical properties of spider dragline silk.</title>
        <authorList>
            <person name="Kono N."/>
            <person name="Nakamura H."/>
            <person name="Mori M."/>
            <person name="Yoshida Y."/>
            <person name="Ohtoshi R."/>
            <person name="Malay A.D."/>
            <person name="Moran D.A.P."/>
            <person name="Tomita M."/>
            <person name="Numata K."/>
            <person name="Arakawa K."/>
        </authorList>
    </citation>
    <scope>NUCLEOTIDE SEQUENCE</scope>
</reference>
<dbReference type="InterPro" id="IPR043070">
    <property type="entry name" value="Spidroin_repeat"/>
</dbReference>
<dbReference type="OrthoDB" id="6437435at2759"/>
<gene>
    <name evidence="2" type="ORF">TNCT_427411</name>
</gene>
<feature type="signal peptide" evidence="1">
    <location>
        <begin position="1"/>
        <end position="19"/>
    </location>
</feature>
<sequence length="207" mass="23446">MEIILIVFAILQGARVSLASSHEIRACIDDTIIPREFLADKPRCVQFETAFLEEVRSSKILSEFFDFSQISGQEFSRKVEPYAVSVFKTYRIPNPVQLAHSCVDPISHCHKPLSMPILARVYGNTMAKIAFLAGVLDDDNAVSMALTYANIFREIVKQYESSDPDWKFKALIKSCLDFMDTVHITLKEFAPLSVLIYANEWKLVDSS</sequence>
<evidence type="ECO:0000313" key="3">
    <source>
        <dbReference type="Proteomes" id="UP000887116"/>
    </source>
</evidence>
<comment type="caution">
    <text evidence="2">The sequence shown here is derived from an EMBL/GenBank/DDBJ whole genome shotgun (WGS) entry which is preliminary data.</text>
</comment>
<evidence type="ECO:0000256" key="1">
    <source>
        <dbReference type="SAM" id="SignalP"/>
    </source>
</evidence>
<accession>A0A8X6IWE6</accession>
<organism evidence="2 3">
    <name type="scientific">Trichonephila clavata</name>
    <name type="common">Joro spider</name>
    <name type="synonym">Nephila clavata</name>
    <dbReference type="NCBI Taxonomy" id="2740835"/>
    <lineage>
        <taxon>Eukaryota</taxon>
        <taxon>Metazoa</taxon>
        <taxon>Ecdysozoa</taxon>
        <taxon>Arthropoda</taxon>
        <taxon>Chelicerata</taxon>
        <taxon>Arachnida</taxon>
        <taxon>Araneae</taxon>
        <taxon>Araneomorphae</taxon>
        <taxon>Entelegynae</taxon>
        <taxon>Araneoidea</taxon>
        <taxon>Nephilidae</taxon>
        <taxon>Trichonephila</taxon>
    </lineage>
</organism>
<dbReference type="AlphaFoldDB" id="A0A8X6IWE6"/>
<keyword evidence="3" id="KW-1185">Reference proteome</keyword>
<protein>
    <submittedName>
        <fullName evidence="2">Uncharacterized protein</fullName>
    </submittedName>
</protein>
<keyword evidence="1" id="KW-0732">Signal</keyword>
<name>A0A8X6IWE6_TRICU</name>